<feature type="domain" description="IclR-ED" evidence="3">
    <location>
        <begin position="170"/>
        <end position="383"/>
    </location>
</feature>
<dbReference type="GeneID" id="91541226"/>
<dbReference type="PANTHER" id="PTHR30466:SF11">
    <property type="entry name" value="FLAVIN-DEPENDENT MONOOXYGENASE, REDUCTASE SUBUNIT HSAB"/>
    <property type="match status" value="1"/>
</dbReference>
<dbReference type="InterPro" id="IPR002563">
    <property type="entry name" value="Flavin_Rdtase-like_dom"/>
</dbReference>
<dbReference type="InterPro" id="IPR050268">
    <property type="entry name" value="NADH-dep_flavin_reductase"/>
</dbReference>
<name>A0ABZ1GHC3_9ACTN</name>
<protein>
    <submittedName>
        <fullName evidence="4">Flavin reductase</fullName>
    </submittedName>
</protein>
<evidence type="ECO:0000313" key="5">
    <source>
        <dbReference type="Proteomes" id="UP001335325"/>
    </source>
</evidence>
<dbReference type="InterPro" id="IPR029016">
    <property type="entry name" value="GAF-like_dom_sf"/>
</dbReference>
<dbReference type="PANTHER" id="PTHR30466">
    <property type="entry name" value="FLAVIN REDUCTASE"/>
    <property type="match status" value="1"/>
</dbReference>
<proteinExistence type="inferred from homology"/>
<dbReference type="RefSeq" id="WP_326750912.1">
    <property type="nucleotide sequence ID" value="NZ_CP109134.1"/>
</dbReference>
<sequence length="397" mass="42624">MSSNGQATIPVQDSRYFRDVLGQFPTGVAVITALDAEGRPHGMAVGSFSSVSLDPPLVGFMPARTSSTYPRIEATGRFCVSILGADQEDVCRAMATRGADKFNGIPWFPAPSGAPVIDGALAWIDCTLAQRYEAGDHYIVVGEVDRLSELRPGPPLVFFRGGYGGFTTPSLMAAPERDLVELIELAGRARPHMERLAGELDLECLAVGTAGRQSVCLAIADSPNPDYTSSRVGYRTPFVFPVGSAFVAWDPAGTGAWLPEDPVRAAAGEAALRRTRRRRWSVAIGDDHYDQLERAVGLQLRHPSVDELDGVMRGLRGEQFDPELDPHTSYDVRMLVAPVFGPRKVELGLAVRGFRRHLNGAEVEQVAARLVEVADEVSSRIGGADALAAAISREAGA</sequence>
<reference evidence="4 5" key="1">
    <citation type="submission" date="2022-10" db="EMBL/GenBank/DDBJ databases">
        <title>The complete genomes of actinobacterial strains from the NBC collection.</title>
        <authorList>
            <person name="Joergensen T.S."/>
            <person name="Alvarez Arevalo M."/>
            <person name="Sterndorff E.B."/>
            <person name="Faurdal D."/>
            <person name="Vuksanovic O."/>
            <person name="Mourched A.-S."/>
            <person name="Charusanti P."/>
            <person name="Shaw S."/>
            <person name="Blin K."/>
            <person name="Weber T."/>
        </authorList>
    </citation>
    <scope>NUCLEOTIDE SEQUENCE [LARGE SCALE GENOMIC DNA]</scope>
    <source>
        <strain evidence="4 5">NBC 01753</strain>
    </source>
</reference>
<dbReference type="InterPro" id="IPR012349">
    <property type="entry name" value="Split_barrel_FMN-bd"/>
</dbReference>
<dbReference type="SUPFAM" id="SSF50475">
    <property type="entry name" value="FMN-binding split barrel"/>
    <property type="match status" value="1"/>
</dbReference>
<dbReference type="EMBL" id="CP109134">
    <property type="protein sequence ID" value="WSD04594.1"/>
    <property type="molecule type" value="Genomic_DNA"/>
</dbReference>
<evidence type="ECO:0000259" key="3">
    <source>
        <dbReference type="PROSITE" id="PS51078"/>
    </source>
</evidence>
<evidence type="ECO:0000256" key="1">
    <source>
        <dbReference type="ARBA" id="ARBA00008898"/>
    </source>
</evidence>
<organism evidence="4 5">
    <name type="scientific">Streptomyces hirsutus</name>
    <dbReference type="NCBI Taxonomy" id="35620"/>
    <lineage>
        <taxon>Bacteria</taxon>
        <taxon>Bacillati</taxon>
        <taxon>Actinomycetota</taxon>
        <taxon>Actinomycetes</taxon>
        <taxon>Kitasatosporales</taxon>
        <taxon>Streptomycetaceae</taxon>
        <taxon>Streptomyces</taxon>
    </lineage>
</organism>
<keyword evidence="2" id="KW-0560">Oxidoreductase</keyword>
<dbReference type="Proteomes" id="UP001335325">
    <property type="component" value="Chromosome"/>
</dbReference>
<dbReference type="InterPro" id="IPR014757">
    <property type="entry name" value="Tscrpt_reg_IclR_C"/>
</dbReference>
<accession>A0ABZ1GHC3</accession>
<dbReference type="SMART" id="SM00903">
    <property type="entry name" value="Flavin_Reduct"/>
    <property type="match status" value="1"/>
</dbReference>
<dbReference type="Gene3D" id="3.30.450.40">
    <property type="match status" value="1"/>
</dbReference>
<comment type="similarity">
    <text evidence="1">Belongs to the non-flavoprotein flavin reductase family.</text>
</comment>
<gene>
    <name evidence="4" type="ORF">OIE73_01605</name>
</gene>
<evidence type="ECO:0000313" key="4">
    <source>
        <dbReference type="EMBL" id="WSD04594.1"/>
    </source>
</evidence>
<dbReference type="SUPFAM" id="SSF55781">
    <property type="entry name" value="GAF domain-like"/>
    <property type="match status" value="1"/>
</dbReference>
<dbReference type="Pfam" id="PF01613">
    <property type="entry name" value="Flavin_Reduct"/>
    <property type="match status" value="1"/>
</dbReference>
<dbReference type="Gene3D" id="2.30.110.10">
    <property type="entry name" value="Electron Transport, Fmn-binding Protein, Chain A"/>
    <property type="match status" value="1"/>
</dbReference>
<evidence type="ECO:0000256" key="2">
    <source>
        <dbReference type="ARBA" id="ARBA00023002"/>
    </source>
</evidence>
<keyword evidence="5" id="KW-1185">Reference proteome</keyword>
<dbReference type="PROSITE" id="PS51078">
    <property type="entry name" value="ICLR_ED"/>
    <property type="match status" value="1"/>
</dbReference>